<dbReference type="AlphaFoldDB" id="A0A2T7DM54"/>
<feature type="region of interest" description="Disordered" evidence="1">
    <location>
        <begin position="45"/>
        <end position="70"/>
    </location>
</feature>
<protein>
    <recommendedName>
        <fullName evidence="4">DUF1409 domain-containing protein</fullName>
    </recommendedName>
</protein>
<evidence type="ECO:0008006" key="4">
    <source>
        <dbReference type="Google" id="ProtNLM"/>
    </source>
</evidence>
<sequence>MPTFRAADRSTVMLSRYRFACGGPVPRIRTLSPAPKRLRTSMQALVGSSSQPISSHDPSDDGTAAPQPMLTLLPPSGNSNFDEISLKQDSPDNNIFSFAIGITPSEEDQPSAESAGLADDLKSKLLEILPLLSQDIGQLVRDVEPIRAALRSLEGQLPEPIEGALTPAAFIKSHRMRVLRAQKRLANRIQQEQIAKQRDELNGHELQQVNQEIDVADSDLSQIQPTVEKLKSEKQDQASQAYQLHKSILPIPGSADGDNRAIQEADDIRLHTINVIRNSLGLL</sequence>
<evidence type="ECO:0000256" key="1">
    <source>
        <dbReference type="SAM" id="MobiDB-lite"/>
    </source>
</evidence>
<proteinExistence type="predicted"/>
<organism evidence="2 3">
    <name type="scientific">Panicum hallii var. hallii</name>
    <dbReference type="NCBI Taxonomy" id="1504633"/>
    <lineage>
        <taxon>Eukaryota</taxon>
        <taxon>Viridiplantae</taxon>
        <taxon>Streptophyta</taxon>
        <taxon>Embryophyta</taxon>
        <taxon>Tracheophyta</taxon>
        <taxon>Spermatophyta</taxon>
        <taxon>Magnoliopsida</taxon>
        <taxon>Liliopsida</taxon>
        <taxon>Poales</taxon>
        <taxon>Poaceae</taxon>
        <taxon>PACMAD clade</taxon>
        <taxon>Panicoideae</taxon>
        <taxon>Panicodae</taxon>
        <taxon>Paniceae</taxon>
        <taxon>Panicinae</taxon>
        <taxon>Panicum</taxon>
        <taxon>Panicum sect. Panicum</taxon>
    </lineage>
</organism>
<dbReference type="EMBL" id="CM009753">
    <property type="protein sequence ID" value="PUZ56649.1"/>
    <property type="molecule type" value="Genomic_DNA"/>
</dbReference>
<gene>
    <name evidence="2" type="ORF">GQ55_5G343400</name>
</gene>
<keyword evidence="3" id="KW-1185">Reference proteome</keyword>
<dbReference type="Proteomes" id="UP000244336">
    <property type="component" value="Chromosome 5"/>
</dbReference>
<evidence type="ECO:0000313" key="3">
    <source>
        <dbReference type="Proteomes" id="UP000244336"/>
    </source>
</evidence>
<name>A0A2T7DM54_9POAL</name>
<evidence type="ECO:0000313" key="2">
    <source>
        <dbReference type="EMBL" id="PUZ56649.1"/>
    </source>
</evidence>
<reference evidence="2 3" key="1">
    <citation type="submission" date="2018-04" db="EMBL/GenBank/DDBJ databases">
        <title>WGS assembly of Panicum hallii var. hallii HAL2.</title>
        <authorList>
            <person name="Lovell J."/>
            <person name="Jenkins J."/>
            <person name="Lowry D."/>
            <person name="Mamidi S."/>
            <person name="Sreedasyam A."/>
            <person name="Weng X."/>
            <person name="Barry K."/>
            <person name="Bonette J."/>
            <person name="Campitelli B."/>
            <person name="Daum C."/>
            <person name="Gordon S."/>
            <person name="Gould B."/>
            <person name="Lipzen A."/>
            <person name="MacQueen A."/>
            <person name="Palacio-Mejia J."/>
            <person name="Plott C."/>
            <person name="Shakirov E."/>
            <person name="Shu S."/>
            <person name="Yoshinaga Y."/>
            <person name="Zane M."/>
            <person name="Rokhsar D."/>
            <person name="Grimwood J."/>
            <person name="Schmutz J."/>
            <person name="Juenger T."/>
        </authorList>
    </citation>
    <scope>NUCLEOTIDE SEQUENCE [LARGE SCALE GENOMIC DNA]</scope>
    <source>
        <strain evidence="3">cv. HAL2</strain>
    </source>
</reference>
<accession>A0A2T7DM54</accession>
<dbReference type="Gramene" id="PUZ56649">
    <property type="protein sequence ID" value="PUZ56649"/>
    <property type="gene ID" value="GQ55_5G343400"/>
</dbReference>
<dbReference type="OrthoDB" id="695258at2759"/>